<reference evidence="2" key="2">
    <citation type="journal article" date="2022" name="Microbiol. Resour. Announc.">
        <title>Metagenome Sequencing to Explore Phylogenomics of Terrestrial Cyanobacteria.</title>
        <authorList>
            <person name="Ward R.D."/>
            <person name="Stajich J.E."/>
            <person name="Johansen J.R."/>
            <person name="Huntemann M."/>
            <person name="Clum A."/>
            <person name="Foster B."/>
            <person name="Foster B."/>
            <person name="Roux S."/>
            <person name="Palaniappan K."/>
            <person name="Varghese N."/>
            <person name="Mukherjee S."/>
            <person name="Reddy T.B.K."/>
            <person name="Daum C."/>
            <person name="Copeland A."/>
            <person name="Chen I.A."/>
            <person name="Ivanova N.N."/>
            <person name="Kyrpides N.C."/>
            <person name="Shapiro N."/>
            <person name="Eloe-Fadrosh E.A."/>
            <person name="Pietrasiak N."/>
        </authorList>
    </citation>
    <scope>NUCLEOTIDE SEQUENCE</scope>
    <source>
        <strain evidence="2">CPER-KK1</strain>
    </source>
</reference>
<organism evidence="2 3">
    <name type="scientific">Symplocastrum torsivum CPER-KK1</name>
    <dbReference type="NCBI Taxonomy" id="450513"/>
    <lineage>
        <taxon>Bacteria</taxon>
        <taxon>Bacillati</taxon>
        <taxon>Cyanobacteriota</taxon>
        <taxon>Cyanophyceae</taxon>
        <taxon>Oscillatoriophycideae</taxon>
        <taxon>Oscillatoriales</taxon>
        <taxon>Microcoleaceae</taxon>
        <taxon>Symplocastrum</taxon>
    </lineage>
</organism>
<feature type="compositionally biased region" description="Polar residues" evidence="1">
    <location>
        <begin position="134"/>
        <end position="151"/>
    </location>
</feature>
<sequence>MYFIKSLLCSISVGIALTLELAISNSTALALMPQYFSISQFTPRRSPLIPLKKGETKPLLVPFFKGEVRGDQTEQYQLPPSLLAAQLDTQAQPQVLKVKDTQLKQSNPPPPPENPDSSAPGGRRAPTACPQDAGSATTGLPLTAFSPTTKPGLTVAERPTFLVYVPKTSAENAEFSLRSRDGRGVYRTTVALTNTPDIMSITLPAQAPPLEVGKQYTWSLAVICNPNDRVEDRFVTGTVQRTELDATRRSQIQQASPKEQVSLYQKADAWYDALTVLFELQRTQPNDPNISATWREFLESGGVDATIR</sequence>
<name>A0A951PUY4_9CYAN</name>
<dbReference type="AlphaFoldDB" id="A0A951PUY4"/>
<feature type="region of interest" description="Disordered" evidence="1">
    <location>
        <begin position="102"/>
        <end position="151"/>
    </location>
</feature>
<protein>
    <submittedName>
        <fullName evidence="2">DUF928 domain-containing protein</fullName>
    </submittedName>
</protein>
<dbReference type="Proteomes" id="UP000753908">
    <property type="component" value="Unassembled WGS sequence"/>
</dbReference>
<accession>A0A951PUY4</accession>
<reference evidence="2" key="1">
    <citation type="submission" date="2021-05" db="EMBL/GenBank/DDBJ databases">
        <authorList>
            <person name="Pietrasiak N."/>
            <person name="Ward R."/>
            <person name="Stajich J.E."/>
            <person name="Kurbessoian T."/>
        </authorList>
    </citation>
    <scope>NUCLEOTIDE SEQUENCE</scope>
    <source>
        <strain evidence="2">CPER-KK1</strain>
    </source>
</reference>
<evidence type="ECO:0000313" key="3">
    <source>
        <dbReference type="Proteomes" id="UP000753908"/>
    </source>
</evidence>
<dbReference type="EMBL" id="JAHHIF010000097">
    <property type="protein sequence ID" value="MBW4549414.1"/>
    <property type="molecule type" value="Genomic_DNA"/>
</dbReference>
<comment type="caution">
    <text evidence="2">The sequence shown here is derived from an EMBL/GenBank/DDBJ whole genome shotgun (WGS) entry which is preliminary data.</text>
</comment>
<dbReference type="Pfam" id="PF06051">
    <property type="entry name" value="DUF928"/>
    <property type="match status" value="1"/>
</dbReference>
<evidence type="ECO:0000313" key="2">
    <source>
        <dbReference type="EMBL" id="MBW4549414.1"/>
    </source>
</evidence>
<dbReference type="InterPro" id="IPR010328">
    <property type="entry name" value="DUF928"/>
</dbReference>
<evidence type="ECO:0000256" key="1">
    <source>
        <dbReference type="SAM" id="MobiDB-lite"/>
    </source>
</evidence>
<gene>
    <name evidence="2" type="ORF">KME25_34170</name>
</gene>
<proteinExistence type="predicted"/>